<sequence precursor="true">MLRPILSYIWLLSLLIPTTVNAQQLPMTVDLHQSTPSPKGDGPITLVWQCSVASTGLLEGYFLVSASDGVENLGEFRSHDVALHAGYHEIPMMLPPMKVDNTFSNIKLKVSFVTPAQRYDIKNEYLLRVGRKFERTFAIGVCDPFDINLTLTQKKLLDELKFESISPPDPVPVNLQSILVKHNLQDRGYLTSQTPKLNVKTFSSYVTPPQFPQLPIDCHQYDILLITPRGLEILETRHLRAIGQWVRSGGSLCVLAGENLKKSQIQFLNQLSDHDSVTPFLLDSEGKLKFKENQSAWFYRTGWGRSVIVSADAFENDSLSEQQRSRIPFFLWKLRQSQHEYYETNHRWNQQPLIDAFVNQAKQNRNRYGDGSTPSEMFSMNYRPINTGGAVVSSLMPEQLRIVPTWLIMLILLCYVLVIGPGEYIVLGRLNLRRYTWITFPLLSVGFAAIAFLISNYYMQTSHERKSLTVIDLDSRGRPVRENQIELIFTGSYQDVETRVKSGLLTPLNQLELGMGQNYYRYSRGLEYSLVGPPYYAGSIPTQYSVFQRMPQWTPQLNRIVNNYPQGAESEKFDWSMIQTEQLTTEQGRQRLRRQIEQALGHEALLFIYNGTPKDKVRSFPMNQQLNRAYQDRLQYPPRYALFNPGQFNSNPYGIYQDHPHSFMDDLCVRNQEGLFQVVSQVSPSGGNNYEDLSILDPSAPEQWLVVVYVPGPTQDRLYRQLLFSTHPNTSQSL</sequence>
<protein>
    <recommendedName>
        <fullName evidence="5">DUF4350 domain-containing protein</fullName>
    </recommendedName>
</protein>
<dbReference type="EMBL" id="CP037421">
    <property type="protein sequence ID" value="QDT26523.1"/>
    <property type="molecule type" value="Genomic_DNA"/>
</dbReference>
<keyword evidence="1" id="KW-0812">Transmembrane</keyword>
<evidence type="ECO:0000313" key="3">
    <source>
        <dbReference type="EMBL" id="QDT26523.1"/>
    </source>
</evidence>
<organism evidence="3 4">
    <name type="scientific">Gimesia panareensis</name>
    <dbReference type="NCBI Taxonomy" id="2527978"/>
    <lineage>
        <taxon>Bacteria</taxon>
        <taxon>Pseudomonadati</taxon>
        <taxon>Planctomycetota</taxon>
        <taxon>Planctomycetia</taxon>
        <taxon>Planctomycetales</taxon>
        <taxon>Planctomycetaceae</taxon>
        <taxon>Gimesia</taxon>
    </lineage>
</organism>
<evidence type="ECO:0000256" key="1">
    <source>
        <dbReference type="SAM" id="Phobius"/>
    </source>
</evidence>
<proteinExistence type="predicted"/>
<keyword evidence="2" id="KW-0732">Signal</keyword>
<keyword evidence="1" id="KW-0472">Membrane</keyword>
<evidence type="ECO:0008006" key="5">
    <source>
        <dbReference type="Google" id="ProtNLM"/>
    </source>
</evidence>
<dbReference type="AlphaFoldDB" id="A0A517Q4F5"/>
<dbReference type="RefSeq" id="WP_145448801.1">
    <property type="nucleotide sequence ID" value="NZ_CP037421.1"/>
</dbReference>
<name>A0A517Q4F5_9PLAN</name>
<evidence type="ECO:0000313" key="4">
    <source>
        <dbReference type="Proteomes" id="UP000315647"/>
    </source>
</evidence>
<keyword evidence="1" id="KW-1133">Transmembrane helix</keyword>
<reference evidence="3 4" key="1">
    <citation type="submission" date="2019-03" db="EMBL/GenBank/DDBJ databases">
        <title>Deep-cultivation of Planctomycetes and their phenomic and genomic characterization uncovers novel biology.</title>
        <authorList>
            <person name="Wiegand S."/>
            <person name="Jogler M."/>
            <person name="Boedeker C."/>
            <person name="Pinto D."/>
            <person name="Vollmers J."/>
            <person name="Rivas-Marin E."/>
            <person name="Kohn T."/>
            <person name="Peeters S.H."/>
            <person name="Heuer A."/>
            <person name="Rast P."/>
            <person name="Oberbeckmann S."/>
            <person name="Bunk B."/>
            <person name="Jeske O."/>
            <person name="Meyerdierks A."/>
            <person name="Storesund J.E."/>
            <person name="Kallscheuer N."/>
            <person name="Luecker S."/>
            <person name="Lage O.M."/>
            <person name="Pohl T."/>
            <person name="Merkel B.J."/>
            <person name="Hornburger P."/>
            <person name="Mueller R.-W."/>
            <person name="Bruemmer F."/>
            <person name="Labrenz M."/>
            <person name="Spormann A.M."/>
            <person name="Op den Camp H."/>
            <person name="Overmann J."/>
            <person name="Amann R."/>
            <person name="Jetten M.S.M."/>
            <person name="Mascher T."/>
            <person name="Medema M.H."/>
            <person name="Devos D.P."/>
            <person name="Kaster A.-K."/>
            <person name="Ovreas L."/>
            <person name="Rohde M."/>
            <person name="Galperin M.Y."/>
            <person name="Jogler C."/>
        </authorList>
    </citation>
    <scope>NUCLEOTIDE SEQUENCE [LARGE SCALE GENOMIC DNA]</scope>
    <source>
        <strain evidence="3 4">Enr10</strain>
    </source>
</reference>
<feature type="signal peptide" evidence="2">
    <location>
        <begin position="1"/>
        <end position="22"/>
    </location>
</feature>
<evidence type="ECO:0000256" key="2">
    <source>
        <dbReference type="SAM" id="SignalP"/>
    </source>
</evidence>
<feature type="transmembrane region" description="Helical" evidence="1">
    <location>
        <begin position="438"/>
        <end position="459"/>
    </location>
</feature>
<feature type="transmembrane region" description="Helical" evidence="1">
    <location>
        <begin position="406"/>
        <end position="426"/>
    </location>
</feature>
<keyword evidence="4" id="KW-1185">Reference proteome</keyword>
<gene>
    <name evidence="3" type="ORF">Enr10x_18270</name>
</gene>
<accession>A0A517Q4F5</accession>
<feature type="chain" id="PRO_5022034405" description="DUF4350 domain-containing protein" evidence="2">
    <location>
        <begin position="23"/>
        <end position="734"/>
    </location>
</feature>
<dbReference type="Proteomes" id="UP000315647">
    <property type="component" value="Chromosome"/>
</dbReference>